<dbReference type="GO" id="GO:0032259">
    <property type="term" value="P:methylation"/>
    <property type="evidence" value="ECO:0007669"/>
    <property type="project" value="UniProtKB-KW"/>
</dbReference>
<comment type="caution">
    <text evidence="2">The sequence shown here is derived from an EMBL/GenBank/DDBJ whole genome shotgun (WGS) entry which is preliminary data.</text>
</comment>
<dbReference type="InterPro" id="IPR011551">
    <property type="entry name" value="NTP_PyrPHydrolase_MazG"/>
</dbReference>
<dbReference type="Gene3D" id="1.10.287.1080">
    <property type="entry name" value="MazG-like"/>
    <property type="match status" value="1"/>
</dbReference>
<dbReference type="Pfam" id="PF03819">
    <property type="entry name" value="MazG"/>
    <property type="match status" value="1"/>
</dbReference>
<accession>A0ABX0SIQ5</accession>
<dbReference type="EMBL" id="JAAMOZ010000001">
    <property type="protein sequence ID" value="NIH57856.1"/>
    <property type="molecule type" value="Genomic_DNA"/>
</dbReference>
<proteinExistence type="predicted"/>
<name>A0ABX0SIQ5_9ACTN</name>
<keyword evidence="2" id="KW-0489">Methyltransferase</keyword>
<evidence type="ECO:0000313" key="2">
    <source>
        <dbReference type="EMBL" id="NIH57856.1"/>
    </source>
</evidence>
<evidence type="ECO:0000259" key="1">
    <source>
        <dbReference type="Pfam" id="PF03819"/>
    </source>
</evidence>
<reference evidence="2 3" key="1">
    <citation type="submission" date="2020-02" db="EMBL/GenBank/DDBJ databases">
        <title>Sequencing the genomes of 1000 actinobacteria strains.</title>
        <authorList>
            <person name="Klenk H.-P."/>
        </authorList>
    </citation>
    <scope>NUCLEOTIDE SEQUENCE [LARGE SCALE GENOMIC DNA]</scope>
    <source>
        <strain evidence="2 3">DSM 19609</strain>
    </source>
</reference>
<keyword evidence="3" id="KW-1185">Reference proteome</keyword>
<dbReference type="Proteomes" id="UP000749311">
    <property type="component" value="Unassembled WGS sequence"/>
</dbReference>
<keyword evidence="2" id="KW-0808">Transferase</keyword>
<sequence length="149" mass="16317">MYLQAEIAEQQGRFALDDVARGIGDKLVRRHPWVFAGTDDPDDMMGAWEAAKRAEKQRTSALDGIPSTLAALSRAAKVIARVRDVHLPVELVDEPIGADEVGEQILVLVQRAQASGIDADQATRDALRRFEDDVRRVETGPDSGEQGKN</sequence>
<dbReference type="InterPro" id="IPR004518">
    <property type="entry name" value="MazG-like_dom"/>
</dbReference>
<dbReference type="PANTHER" id="PTHR30522">
    <property type="entry name" value="NUCLEOSIDE TRIPHOSPHATE PYROPHOSPHOHYDROLASE"/>
    <property type="match status" value="1"/>
</dbReference>
<feature type="domain" description="NTP pyrophosphohydrolase MazG-like" evidence="1">
    <location>
        <begin position="3"/>
        <end position="35"/>
    </location>
</feature>
<organism evidence="2 3">
    <name type="scientific">Brooklawnia cerclae</name>
    <dbReference type="NCBI Taxonomy" id="349934"/>
    <lineage>
        <taxon>Bacteria</taxon>
        <taxon>Bacillati</taxon>
        <taxon>Actinomycetota</taxon>
        <taxon>Actinomycetes</taxon>
        <taxon>Propionibacteriales</taxon>
        <taxon>Propionibacteriaceae</taxon>
        <taxon>Brooklawnia</taxon>
    </lineage>
</organism>
<dbReference type="PANTHER" id="PTHR30522:SF0">
    <property type="entry name" value="NUCLEOSIDE TRIPHOSPHATE PYROPHOSPHOHYDROLASE"/>
    <property type="match status" value="1"/>
</dbReference>
<gene>
    <name evidence="2" type="ORF">FB473_002501</name>
</gene>
<protein>
    <submittedName>
        <fullName evidence="2">Uncharacterized protein YabN with tetrapyrrole methylase and pyrophosphatase domain</fullName>
    </submittedName>
</protein>
<evidence type="ECO:0000313" key="3">
    <source>
        <dbReference type="Proteomes" id="UP000749311"/>
    </source>
</evidence>
<dbReference type="GO" id="GO:0008168">
    <property type="term" value="F:methyltransferase activity"/>
    <property type="evidence" value="ECO:0007669"/>
    <property type="project" value="UniProtKB-KW"/>
</dbReference>